<accession>A0A6J4TN94</accession>
<reference evidence="2" key="1">
    <citation type="submission" date="2020-02" db="EMBL/GenBank/DDBJ databases">
        <authorList>
            <person name="Meier V. D."/>
        </authorList>
    </citation>
    <scope>NUCLEOTIDE SEQUENCE</scope>
    <source>
        <strain evidence="2">AVDCRST_MAG23</strain>
    </source>
</reference>
<gene>
    <name evidence="2" type="ORF">AVDCRST_MAG23-732</name>
</gene>
<dbReference type="GO" id="GO:0051301">
    <property type="term" value="P:cell division"/>
    <property type="evidence" value="ECO:0007669"/>
    <property type="project" value="UniProtKB-KW"/>
</dbReference>
<organism evidence="2">
    <name type="scientific">uncultured Sphingosinicella sp</name>
    <dbReference type="NCBI Taxonomy" id="478748"/>
    <lineage>
        <taxon>Bacteria</taxon>
        <taxon>Pseudomonadati</taxon>
        <taxon>Pseudomonadota</taxon>
        <taxon>Alphaproteobacteria</taxon>
        <taxon>Sphingomonadales</taxon>
        <taxon>Sphingosinicellaceae</taxon>
        <taxon>Sphingosinicella</taxon>
        <taxon>environmental samples</taxon>
    </lineage>
</organism>
<name>A0A6J4TN94_9SPHN</name>
<evidence type="ECO:0000313" key="2">
    <source>
        <dbReference type="EMBL" id="CAA9527766.1"/>
    </source>
</evidence>
<sequence length="434" mass="48416">MRLWSRRRPGRGPSSPCAHPFSRSVKIGPRLEKTVRALPERHFAVVDEGPGLSGSSFGGVADCLEGLGVERERIIFMPGHEGDLGSEAAAGHRQRWTGSDKRVQLFTSDDAPAPLHTWFRDVTGTLVDALKDLSGGGWASHRPATPTDPSREARKFLLHGKEGDFVLKYAGIDAAGRAKFERAKALHRAGFCAEPLALRYGFIIEPFIEGEPAARVPASLLVDYCTFRRNRFLARKQGSSLEELLKMAEYNIAKAVPEINFDPARRWNGDRLRTLQAAVRPVHIDSRMHSWEWLRSEGRILKTDAVDHSESHDLVGCQDIMWDVAGAVVELGDADDAAGEVAHAFARAPQKRELLELMKVCYAAFQLGWWSMSSTTEGWVRSHWYRSRIADMIPAQAWSHPFTLSETGHLRPLTNSGAKARRAAERRDRWHGSC</sequence>
<evidence type="ECO:0000256" key="1">
    <source>
        <dbReference type="SAM" id="MobiDB-lite"/>
    </source>
</evidence>
<dbReference type="EMBL" id="CADCWD010000028">
    <property type="protein sequence ID" value="CAA9527766.1"/>
    <property type="molecule type" value="Genomic_DNA"/>
</dbReference>
<keyword evidence="2" id="KW-0131">Cell cycle</keyword>
<proteinExistence type="predicted"/>
<feature type="region of interest" description="Disordered" evidence="1">
    <location>
        <begin position="1"/>
        <end position="23"/>
    </location>
</feature>
<feature type="compositionally biased region" description="Basic residues" evidence="1">
    <location>
        <begin position="1"/>
        <end position="10"/>
    </location>
</feature>
<keyword evidence="2" id="KW-0132">Cell division</keyword>
<dbReference type="AlphaFoldDB" id="A0A6J4TN94"/>
<protein>
    <submittedName>
        <fullName evidence="2">Cell division protein FtsK</fullName>
    </submittedName>
</protein>